<feature type="domain" description="Glycosyltransferase subfamily 4-like N-terminal" evidence="3">
    <location>
        <begin position="16"/>
        <end position="175"/>
    </location>
</feature>
<evidence type="ECO:0000313" key="4">
    <source>
        <dbReference type="EMBL" id="PWJ40853.1"/>
    </source>
</evidence>
<protein>
    <submittedName>
        <fullName evidence="4">Glycosyltransferase involved in cell wall biosynthesis</fullName>
    </submittedName>
</protein>
<dbReference type="GO" id="GO:0016757">
    <property type="term" value="F:glycosyltransferase activity"/>
    <property type="evidence" value="ECO:0007669"/>
    <property type="project" value="InterPro"/>
</dbReference>
<evidence type="ECO:0000313" key="5">
    <source>
        <dbReference type="Proteomes" id="UP000245535"/>
    </source>
</evidence>
<organism evidence="4 5">
    <name type="scientific">Sediminitomix flava</name>
    <dbReference type="NCBI Taxonomy" id="379075"/>
    <lineage>
        <taxon>Bacteria</taxon>
        <taxon>Pseudomonadati</taxon>
        <taxon>Bacteroidota</taxon>
        <taxon>Cytophagia</taxon>
        <taxon>Cytophagales</taxon>
        <taxon>Flammeovirgaceae</taxon>
        <taxon>Sediminitomix</taxon>
    </lineage>
</organism>
<dbReference type="RefSeq" id="WP_109619654.1">
    <property type="nucleotide sequence ID" value="NZ_QGDO01000004.1"/>
</dbReference>
<dbReference type="InterPro" id="IPR028098">
    <property type="entry name" value="Glyco_trans_4-like_N"/>
</dbReference>
<dbReference type="Pfam" id="PF13439">
    <property type="entry name" value="Glyco_transf_4"/>
    <property type="match status" value="1"/>
</dbReference>
<dbReference type="InterPro" id="IPR001296">
    <property type="entry name" value="Glyco_trans_1"/>
</dbReference>
<dbReference type="Proteomes" id="UP000245535">
    <property type="component" value="Unassembled WGS sequence"/>
</dbReference>
<reference evidence="4 5" key="1">
    <citation type="submission" date="2018-03" db="EMBL/GenBank/DDBJ databases">
        <title>Genomic Encyclopedia of Archaeal and Bacterial Type Strains, Phase II (KMG-II): from individual species to whole genera.</title>
        <authorList>
            <person name="Goeker M."/>
        </authorList>
    </citation>
    <scope>NUCLEOTIDE SEQUENCE [LARGE SCALE GENOMIC DNA]</scope>
    <source>
        <strain evidence="4 5">DSM 28229</strain>
    </source>
</reference>
<dbReference type="PANTHER" id="PTHR46401:SF2">
    <property type="entry name" value="GLYCOSYLTRANSFERASE WBBK-RELATED"/>
    <property type="match status" value="1"/>
</dbReference>
<dbReference type="Pfam" id="PF00534">
    <property type="entry name" value="Glycos_transf_1"/>
    <property type="match status" value="1"/>
</dbReference>
<comment type="caution">
    <text evidence="4">The sequence shown here is derived from an EMBL/GenBank/DDBJ whole genome shotgun (WGS) entry which is preliminary data.</text>
</comment>
<dbReference type="AlphaFoldDB" id="A0A315ZW04"/>
<dbReference type="SUPFAM" id="SSF53756">
    <property type="entry name" value="UDP-Glycosyltransferase/glycogen phosphorylase"/>
    <property type="match status" value="1"/>
</dbReference>
<feature type="domain" description="Glycosyl transferase family 1" evidence="2">
    <location>
        <begin position="195"/>
        <end position="351"/>
    </location>
</feature>
<dbReference type="GO" id="GO:0009103">
    <property type="term" value="P:lipopolysaccharide biosynthetic process"/>
    <property type="evidence" value="ECO:0007669"/>
    <property type="project" value="TreeGrafter"/>
</dbReference>
<keyword evidence="1 4" id="KW-0808">Transferase</keyword>
<dbReference type="OrthoDB" id="9811239at2"/>
<proteinExistence type="predicted"/>
<dbReference type="PANTHER" id="PTHR46401">
    <property type="entry name" value="GLYCOSYLTRANSFERASE WBBK-RELATED"/>
    <property type="match status" value="1"/>
</dbReference>
<keyword evidence="5" id="KW-1185">Reference proteome</keyword>
<name>A0A315ZW04_SEDFL</name>
<evidence type="ECO:0000259" key="3">
    <source>
        <dbReference type="Pfam" id="PF13439"/>
    </source>
</evidence>
<dbReference type="EMBL" id="QGDO01000004">
    <property type="protein sequence ID" value="PWJ40853.1"/>
    <property type="molecule type" value="Genomic_DNA"/>
</dbReference>
<dbReference type="CDD" id="cd03809">
    <property type="entry name" value="GT4_MtfB-like"/>
    <property type="match status" value="1"/>
</dbReference>
<accession>A0A315ZW04</accession>
<evidence type="ECO:0000256" key="1">
    <source>
        <dbReference type="ARBA" id="ARBA00022679"/>
    </source>
</evidence>
<evidence type="ECO:0000259" key="2">
    <source>
        <dbReference type="Pfam" id="PF00534"/>
    </source>
</evidence>
<sequence>MLKVGFDAKRVFNNYTGLGNYCRTLVENLDEMYRDEMELHLYTPRVQENLRTKPFLENYPIHLPEGGSKSYWRTKGMTNDLVEDGIDIFHGLSHELPLGLKKSGVKSVVTIHDLIFKIYPRQYNPIDNIIYNLKFKSACQQADKVVAISENTKYDIVKYFDIAPDKIEVIYQTCDESFYYQVSEEKIEEVKHKYSLPNEYLLYVGSVIERKKLLSVVEALKQMPEDQRVPLVVVGGGTSYKKKVKSFVAKHKLEKWVLFKEQIAFADFPALYQGASIFIYPSVYEGFGIPIIEALFSKTPVITSHFSCLPEAAGPNAYFVDPNYPETIAVGIEKIMSDHSLREDMILRGYQYVQRFHKEQVTRDVAQMYKRLVGYEETVVESLG</sequence>
<dbReference type="Gene3D" id="3.40.50.2000">
    <property type="entry name" value="Glycogen Phosphorylase B"/>
    <property type="match status" value="2"/>
</dbReference>
<gene>
    <name evidence="4" type="ORF">BC781_104112</name>
</gene>